<dbReference type="Gene3D" id="2.40.50.100">
    <property type="match status" value="1"/>
</dbReference>
<gene>
    <name evidence="1" type="ORF">BFS35_011685</name>
</gene>
<evidence type="ECO:0000313" key="1">
    <source>
        <dbReference type="EMBL" id="RAI79395.1"/>
    </source>
</evidence>
<dbReference type="PANTHER" id="PTHR45266">
    <property type="entry name" value="OXALOACETATE DECARBOXYLASE ALPHA CHAIN"/>
    <property type="match status" value="1"/>
</dbReference>
<keyword evidence="2" id="KW-1185">Reference proteome</keyword>
<dbReference type="SUPFAM" id="SSF51230">
    <property type="entry name" value="Single hybrid motif"/>
    <property type="match status" value="1"/>
</dbReference>
<dbReference type="InterPro" id="IPR001882">
    <property type="entry name" value="Biotin_BS"/>
</dbReference>
<sequence>MNSDKLQQLIDMMNSNELKVISVKEGDNEYYIEKAIKEVQAYPVQQVPGQVTQQPAQEVVDHGHHVQKSQLVGTFYNMQDEASKEPFIRVGDKVEKGDRIGIIEAMKVMNDIHADVDGVIEAIHIENGTAVGYDEPLVTIKEK</sequence>
<organism evidence="1 2">
    <name type="scientific">Macrococcoides goetzii</name>
    <dbReference type="NCBI Taxonomy" id="1891097"/>
    <lineage>
        <taxon>Bacteria</taxon>
        <taxon>Bacillati</taxon>
        <taxon>Bacillota</taxon>
        <taxon>Bacilli</taxon>
        <taxon>Bacillales</taxon>
        <taxon>Staphylococcaceae</taxon>
        <taxon>Macrococcoides</taxon>
    </lineage>
</organism>
<protein>
    <submittedName>
        <fullName evidence="1">Acetyl-CoA carboxylase biotin carboxyl carrier protein subunit</fullName>
    </submittedName>
</protein>
<name>A0A2G5NVG4_9STAP</name>
<dbReference type="OrthoDB" id="9811735at2"/>
<reference evidence="1 2" key="1">
    <citation type="journal article" date="2018" name="Front. Microbiol.">
        <title>Description and Comparative Genomics of Macrococcus caseolyticus subsp. hominis subsp. nov., Macrococcus goetzii sp. nov., Macrococcus epidermidis sp. nov., and Macrococcus bohemicus sp. nov., Novel Macrococci From Human Clinical Material With Virulence Potential and Suspected Uptake of Foreign DNA by Natural Transformation.</title>
        <authorList>
            <person name="Maslanova I."/>
            <person name="Wertheimer Z."/>
            <person name="Sedlacek I."/>
            <person name="Svec P."/>
            <person name="Indrakova A."/>
            <person name="Kovarovic V."/>
            <person name="Schumann P."/>
            <person name="Sproer C."/>
            <person name="Kralova S."/>
            <person name="Sedo O."/>
            <person name="Kristofova L."/>
            <person name="Vrbovska V."/>
            <person name="Fuzik T."/>
            <person name="Petras P."/>
            <person name="Zdrahal Z."/>
            <person name="Ruzickova V."/>
            <person name="Doskar J."/>
            <person name="Pantucek R."/>
        </authorList>
    </citation>
    <scope>NUCLEOTIDE SEQUENCE [LARGE SCALE GENOMIC DNA]</scope>
    <source>
        <strain evidence="1 2">CCM 4927</strain>
    </source>
</reference>
<dbReference type="InterPro" id="IPR011053">
    <property type="entry name" value="Single_hybrid_motif"/>
</dbReference>
<dbReference type="AlphaFoldDB" id="A0A2G5NVG4"/>
<evidence type="ECO:0000313" key="2">
    <source>
        <dbReference type="Proteomes" id="UP000229523"/>
    </source>
</evidence>
<proteinExistence type="predicted"/>
<dbReference type="InterPro" id="IPR000089">
    <property type="entry name" value="Biotin_lipoyl"/>
</dbReference>
<dbReference type="InterPro" id="IPR050709">
    <property type="entry name" value="Biotin_Carboxyl_Carrier/Decarb"/>
</dbReference>
<dbReference type="PANTHER" id="PTHR45266:SF3">
    <property type="entry name" value="OXALOACETATE DECARBOXYLASE ALPHA CHAIN"/>
    <property type="match status" value="1"/>
</dbReference>
<dbReference type="EMBL" id="MJBI02000008">
    <property type="protein sequence ID" value="RAI79395.1"/>
    <property type="molecule type" value="Genomic_DNA"/>
</dbReference>
<dbReference type="RefSeq" id="WP_099576758.1">
    <property type="nucleotide sequence ID" value="NZ_MJBI02000008.1"/>
</dbReference>
<dbReference type="CDD" id="cd06850">
    <property type="entry name" value="biotinyl_domain"/>
    <property type="match status" value="1"/>
</dbReference>
<dbReference type="Proteomes" id="UP000229523">
    <property type="component" value="Unassembled WGS sequence"/>
</dbReference>
<dbReference type="PROSITE" id="PS50968">
    <property type="entry name" value="BIOTINYL_LIPOYL"/>
    <property type="match status" value="1"/>
</dbReference>
<accession>A0A2G5NVG4</accession>
<comment type="caution">
    <text evidence="1">The sequence shown here is derived from an EMBL/GenBank/DDBJ whole genome shotgun (WGS) entry which is preliminary data.</text>
</comment>
<dbReference type="Pfam" id="PF00364">
    <property type="entry name" value="Biotin_lipoyl"/>
    <property type="match status" value="1"/>
</dbReference>
<dbReference type="PROSITE" id="PS00188">
    <property type="entry name" value="BIOTIN"/>
    <property type="match status" value="1"/>
</dbReference>